<evidence type="ECO:0000313" key="2">
    <source>
        <dbReference type="Proteomes" id="UP000218418"/>
    </source>
</evidence>
<protein>
    <submittedName>
        <fullName evidence="1">Uncharacterized protein</fullName>
    </submittedName>
</protein>
<dbReference type="OrthoDB" id="570991at2"/>
<organism evidence="1 2">
    <name type="scientific">Calothrix parasitica NIES-267</name>
    <dbReference type="NCBI Taxonomy" id="1973488"/>
    <lineage>
        <taxon>Bacteria</taxon>
        <taxon>Bacillati</taxon>
        <taxon>Cyanobacteriota</taxon>
        <taxon>Cyanophyceae</taxon>
        <taxon>Nostocales</taxon>
        <taxon>Calotrichaceae</taxon>
        <taxon>Calothrix</taxon>
    </lineage>
</organism>
<evidence type="ECO:0000313" key="1">
    <source>
        <dbReference type="EMBL" id="BAY84312.1"/>
    </source>
</evidence>
<keyword evidence="2" id="KW-1185">Reference proteome</keyword>
<dbReference type="AlphaFoldDB" id="A0A1Z4LSV4"/>
<dbReference type="Proteomes" id="UP000218418">
    <property type="component" value="Chromosome"/>
</dbReference>
<sequence>MNQALTVQELAIVVAAKDLKPSIITPDFLKYSGIVPGNWEFTQKPVINSNNAKFSFKNGVNIIAEANRVIFAEAVANKNTETILAPTIISKFTGALPNLDFQAIGINPRGFVAFGEEDAGRKFITEKLLAPGTWQEEGEEAMRASLNLMYKLRRAPLALNITEAALNQKDKSIPIVIFSGSFSYQVIGKTVEQKLSYVNQVIGNWFTDITAFSSLVNDKFLADVTGNISLTEAAIEIAENNSDGSDLFAVGAGA</sequence>
<dbReference type="EMBL" id="AP018227">
    <property type="protein sequence ID" value="BAY84312.1"/>
    <property type="molecule type" value="Genomic_DNA"/>
</dbReference>
<accession>A0A1Z4LSV4</accession>
<gene>
    <name evidence="1" type="ORF">NIES267_38080</name>
</gene>
<name>A0A1Z4LSV4_9CYAN</name>
<reference evidence="1 2" key="1">
    <citation type="submission" date="2017-06" db="EMBL/GenBank/DDBJ databases">
        <title>Genome sequencing of cyanobaciteial culture collection at National Institute for Environmental Studies (NIES).</title>
        <authorList>
            <person name="Hirose Y."/>
            <person name="Shimura Y."/>
            <person name="Fujisawa T."/>
            <person name="Nakamura Y."/>
            <person name="Kawachi M."/>
        </authorList>
    </citation>
    <scope>NUCLEOTIDE SEQUENCE [LARGE SCALE GENOMIC DNA]</scope>
    <source>
        <strain evidence="1 2">NIES-267</strain>
    </source>
</reference>
<proteinExistence type="predicted"/>